<feature type="region of interest" description="Disordered" evidence="1">
    <location>
        <begin position="106"/>
        <end position="125"/>
    </location>
</feature>
<comment type="caution">
    <text evidence="2">The sequence shown here is derived from an EMBL/GenBank/DDBJ whole genome shotgun (WGS) entry which is preliminary data.</text>
</comment>
<organism evidence="2 4">
    <name type="scientific">Solanum tuberosum</name>
    <name type="common">Potato</name>
    <dbReference type="NCBI Taxonomy" id="4113"/>
    <lineage>
        <taxon>Eukaryota</taxon>
        <taxon>Viridiplantae</taxon>
        <taxon>Streptophyta</taxon>
        <taxon>Embryophyta</taxon>
        <taxon>Tracheophyta</taxon>
        <taxon>Spermatophyta</taxon>
        <taxon>Magnoliopsida</taxon>
        <taxon>eudicotyledons</taxon>
        <taxon>Gunneridae</taxon>
        <taxon>Pentapetalae</taxon>
        <taxon>asterids</taxon>
        <taxon>lamiids</taxon>
        <taxon>Solanales</taxon>
        <taxon>Solanaceae</taxon>
        <taxon>Solanoideae</taxon>
        <taxon>Solaneae</taxon>
        <taxon>Solanum</taxon>
    </lineage>
</organism>
<sequence length="125" mass="14448">MPIQRKNWLMSALSRKTSMNPLIAILEALHFHQLQSLRPVERSLILKSKGKFSALHCSFRFEEAENDCTEALNLDDRYIKAYSRHSTTTKELGKLKESIEDAEFALRLEPQNPQTKKQYGEVKAL</sequence>
<dbReference type="PANTHER" id="PTHR47329:SF1">
    <property type="entry name" value="OS05G0129900 PROTEIN"/>
    <property type="match status" value="1"/>
</dbReference>
<dbReference type="Proteomes" id="UP000826656">
    <property type="component" value="Unassembled WGS sequence"/>
</dbReference>
<reference evidence="2 4" key="1">
    <citation type="journal article" date="2021" name="bioRxiv">
        <title>Chromosome-scale and haplotype-resolved genome assembly of a tetraploid potato cultivar.</title>
        <authorList>
            <person name="Sun H."/>
            <person name="Jiao W.-B."/>
            <person name="Krause K."/>
            <person name="Campoy J.A."/>
            <person name="Goel M."/>
            <person name="Folz-Donahue K."/>
            <person name="Kukat C."/>
            <person name="Huettel B."/>
            <person name="Schneeberger K."/>
        </authorList>
    </citation>
    <scope>NUCLEOTIDE SEQUENCE [LARGE SCALE GENOMIC DNA]</scope>
    <source>
        <strain evidence="2">SolTubOtavaFocal</strain>
        <tissue evidence="2">Leaves</tissue>
    </source>
</reference>
<evidence type="ECO:0000256" key="1">
    <source>
        <dbReference type="SAM" id="MobiDB-lite"/>
    </source>
</evidence>
<evidence type="ECO:0000313" key="2">
    <source>
        <dbReference type="EMBL" id="KAH0753744.1"/>
    </source>
</evidence>
<dbReference type="PANTHER" id="PTHR47329">
    <property type="entry name" value="OS05G0129900 PROTEIN"/>
    <property type="match status" value="1"/>
</dbReference>
<dbReference type="Gene3D" id="1.25.40.10">
    <property type="entry name" value="Tetratricopeptide repeat domain"/>
    <property type="match status" value="1"/>
</dbReference>
<dbReference type="SUPFAM" id="SSF48452">
    <property type="entry name" value="TPR-like"/>
    <property type="match status" value="1"/>
</dbReference>
<evidence type="ECO:0000313" key="3">
    <source>
        <dbReference type="EMBL" id="KAH0777584.1"/>
    </source>
</evidence>
<name>A0ABQ7UR67_SOLTU</name>
<dbReference type="InterPro" id="IPR011990">
    <property type="entry name" value="TPR-like_helical_dom_sf"/>
</dbReference>
<protein>
    <recommendedName>
        <fullName evidence="5">Heat shock protein 70 (HSP70)-interacting protein</fullName>
    </recommendedName>
</protein>
<evidence type="ECO:0000313" key="4">
    <source>
        <dbReference type="Proteomes" id="UP000826656"/>
    </source>
</evidence>
<proteinExistence type="predicted"/>
<gene>
    <name evidence="3" type="ORF">KY290_008995</name>
    <name evidence="2" type="ORF">KY290_024014</name>
</gene>
<accession>A0ABQ7UR67</accession>
<keyword evidence="4" id="KW-1185">Reference proteome</keyword>
<evidence type="ECO:0008006" key="5">
    <source>
        <dbReference type="Google" id="ProtNLM"/>
    </source>
</evidence>
<dbReference type="EMBL" id="JAIVGD010000003">
    <property type="protein sequence ID" value="KAH0777584.1"/>
    <property type="molecule type" value="Genomic_DNA"/>
</dbReference>
<dbReference type="EMBL" id="JAIVGD010000018">
    <property type="protein sequence ID" value="KAH0753744.1"/>
    <property type="molecule type" value="Genomic_DNA"/>
</dbReference>